<proteinExistence type="predicted"/>
<name>A0ABQ9VAW1_SAGOE</name>
<reference evidence="2 3" key="1">
    <citation type="submission" date="2023-05" db="EMBL/GenBank/DDBJ databases">
        <title>B98-5 Cell Line De Novo Hybrid Assembly: An Optical Mapping Approach.</title>
        <authorList>
            <person name="Kananen K."/>
            <person name="Auerbach J.A."/>
            <person name="Kautto E."/>
            <person name="Blachly J.S."/>
        </authorList>
    </citation>
    <scope>NUCLEOTIDE SEQUENCE [LARGE SCALE GENOMIC DNA]</scope>
    <source>
        <strain evidence="2">B95-8</strain>
        <tissue evidence="2">Cell line</tissue>
    </source>
</reference>
<evidence type="ECO:0000313" key="2">
    <source>
        <dbReference type="EMBL" id="KAK2106059.1"/>
    </source>
</evidence>
<accession>A0ABQ9VAW1</accession>
<organism evidence="2 3">
    <name type="scientific">Saguinus oedipus</name>
    <name type="common">Cotton-top tamarin</name>
    <name type="synonym">Oedipomidas oedipus</name>
    <dbReference type="NCBI Taxonomy" id="9490"/>
    <lineage>
        <taxon>Eukaryota</taxon>
        <taxon>Metazoa</taxon>
        <taxon>Chordata</taxon>
        <taxon>Craniata</taxon>
        <taxon>Vertebrata</taxon>
        <taxon>Euteleostomi</taxon>
        <taxon>Mammalia</taxon>
        <taxon>Eutheria</taxon>
        <taxon>Euarchontoglires</taxon>
        <taxon>Primates</taxon>
        <taxon>Haplorrhini</taxon>
        <taxon>Platyrrhini</taxon>
        <taxon>Cebidae</taxon>
        <taxon>Callitrichinae</taxon>
        <taxon>Saguinus</taxon>
    </lineage>
</organism>
<feature type="region of interest" description="Disordered" evidence="1">
    <location>
        <begin position="88"/>
        <end position="115"/>
    </location>
</feature>
<dbReference type="Proteomes" id="UP001266305">
    <property type="component" value="Unassembled WGS sequence"/>
</dbReference>
<dbReference type="EMBL" id="JASSZA010000007">
    <property type="protein sequence ID" value="KAK2106059.1"/>
    <property type="molecule type" value="Genomic_DNA"/>
</dbReference>
<keyword evidence="3" id="KW-1185">Reference proteome</keyword>
<evidence type="ECO:0000256" key="1">
    <source>
        <dbReference type="SAM" id="MobiDB-lite"/>
    </source>
</evidence>
<comment type="caution">
    <text evidence="2">The sequence shown here is derived from an EMBL/GenBank/DDBJ whole genome shotgun (WGS) entry which is preliminary data.</text>
</comment>
<protein>
    <submittedName>
        <fullName evidence="2">Uncharacterized protein</fullName>
    </submittedName>
</protein>
<sequence length="115" mass="12346">MRMSRSSSPSAASCSKAGLSPWNMLKAELAQTQAGVPKSGLPPGSCSRLYSFLLLPQITSAGPFLCLELGLVSHTIASHFQARVVPSSTKRMAEMDQRRQPQGPVPEDAAERYIS</sequence>
<gene>
    <name evidence="2" type="ORF">P7K49_015573</name>
</gene>
<evidence type="ECO:0000313" key="3">
    <source>
        <dbReference type="Proteomes" id="UP001266305"/>
    </source>
</evidence>